<name>A0A0A9CWI5_ARUDO</name>
<sequence length="94" mass="10328">MHGCWIWPYCRGLSLLCPCISLFCYSFLLPSHSSLLLFLQQHFIPIIPLLLIVPLLSSIWLASASAAVVGVKQSLWQYVVVGIGGIFIGLGLAR</sequence>
<keyword evidence="1" id="KW-0812">Transmembrane</keyword>
<dbReference type="AlphaFoldDB" id="A0A0A9CWI5"/>
<keyword evidence="1" id="KW-1133">Transmembrane helix</keyword>
<feature type="transmembrane region" description="Helical" evidence="1">
    <location>
        <begin position="75"/>
        <end position="93"/>
    </location>
</feature>
<reference evidence="2" key="2">
    <citation type="journal article" date="2015" name="Data Brief">
        <title>Shoot transcriptome of the giant reed, Arundo donax.</title>
        <authorList>
            <person name="Barrero R.A."/>
            <person name="Guerrero F.D."/>
            <person name="Moolhuijzen P."/>
            <person name="Goolsby J.A."/>
            <person name="Tidwell J."/>
            <person name="Bellgard S.E."/>
            <person name="Bellgard M.I."/>
        </authorList>
    </citation>
    <scope>NUCLEOTIDE SEQUENCE</scope>
    <source>
        <tissue evidence="2">Shoot tissue taken approximately 20 cm above the soil surface</tissue>
    </source>
</reference>
<proteinExistence type="predicted"/>
<feature type="transmembrane region" description="Helical" evidence="1">
    <location>
        <begin position="6"/>
        <end position="28"/>
    </location>
</feature>
<feature type="transmembrane region" description="Helical" evidence="1">
    <location>
        <begin position="49"/>
        <end position="69"/>
    </location>
</feature>
<keyword evidence="1" id="KW-0472">Membrane</keyword>
<reference evidence="2" key="1">
    <citation type="submission" date="2014-09" db="EMBL/GenBank/DDBJ databases">
        <authorList>
            <person name="Magalhaes I.L.F."/>
            <person name="Oliveira U."/>
            <person name="Santos F.R."/>
            <person name="Vidigal T.H.D.A."/>
            <person name="Brescovit A.D."/>
            <person name="Santos A.J."/>
        </authorList>
    </citation>
    <scope>NUCLEOTIDE SEQUENCE</scope>
    <source>
        <tissue evidence="2">Shoot tissue taken approximately 20 cm above the soil surface</tissue>
    </source>
</reference>
<evidence type="ECO:0000256" key="1">
    <source>
        <dbReference type="SAM" id="Phobius"/>
    </source>
</evidence>
<dbReference type="EMBL" id="GBRH01222033">
    <property type="protein sequence ID" value="JAD75862.1"/>
    <property type="molecule type" value="Transcribed_RNA"/>
</dbReference>
<evidence type="ECO:0000313" key="2">
    <source>
        <dbReference type="EMBL" id="JAD75862.1"/>
    </source>
</evidence>
<accession>A0A0A9CWI5</accession>
<organism evidence="2">
    <name type="scientific">Arundo donax</name>
    <name type="common">Giant reed</name>
    <name type="synonym">Donax arundinaceus</name>
    <dbReference type="NCBI Taxonomy" id="35708"/>
    <lineage>
        <taxon>Eukaryota</taxon>
        <taxon>Viridiplantae</taxon>
        <taxon>Streptophyta</taxon>
        <taxon>Embryophyta</taxon>
        <taxon>Tracheophyta</taxon>
        <taxon>Spermatophyta</taxon>
        <taxon>Magnoliopsida</taxon>
        <taxon>Liliopsida</taxon>
        <taxon>Poales</taxon>
        <taxon>Poaceae</taxon>
        <taxon>PACMAD clade</taxon>
        <taxon>Arundinoideae</taxon>
        <taxon>Arundineae</taxon>
        <taxon>Arundo</taxon>
    </lineage>
</organism>
<protein>
    <submittedName>
        <fullName evidence="2">Uncharacterized protein</fullName>
    </submittedName>
</protein>